<name>A0AAV4GLW6_9GAST</name>
<dbReference type="PROSITE" id="PS51029">
    <property type="entry name" value="MADF"/>
    <property type="match status" value="1"/>
</dbReference>
<dbReference type="Pfam" id="PF10545">
    <property type="entry name" value="MADF_DNA_bdg"/>
    <property type="match status" value="1"/>
</dbReference>
<sequence length="123" mass="14304">MAPGYTIKTSEAFIQCFEERPVLYNVRDPGYYKKDTRKRALEEMCSQLDLPLSDEVVKAVSEKIRQLRSTFARHLRDFTASKKSGASADDISHPTWRWFRNLYFLTPHLKLRKGTSNLHLPVS</sequence>
<dbReference type="SMART" id="SM00595">
    <property type="entry name" value="MADF"/>
    <property type="match status" value="1"/>
</dbReference>
<accession>A0AAV4GLW6</accession>
<dbReference type="InterPro" id="IPR006578">
    <property type="entry name" value="MADF-dom"/>
</dbReference>
<gene>
    <name evidence="2" type="ORF">ElyMa_002464600</name>
</gene>
<feature type="domain" description="MADF" evidence="1">
    <location>
        <begin position="12"/>
        <end position="110"/>
    </location>
</feature>
<dbReference type="PANTHER" id="PTHR21505">
    <property type="entry name" value="MADF DOMAIN-CONTAINING PROTEIN-RELATED"/>
    <property type="match status" value="1"/>
</dbReference>
<reference evidence="2 3" key="1">
    <citation type="journal article" date="2021" name="Elife">
        <title>Chloroplast acquisition without the gene transfer in kleptoplastic sea slugs, Plakobranchus ocellatus.</title>
        <authorList>
            <person name="Maeda T."/>
            <person name="Takahashi S."/>
            <person name="Yoshida T."/>
            <person name="Shimamura S."/>
            <person name="Takaki Y."/>
            <person name="Nagai Y."/>
            <person name="Toyoda A."/>
            <person name="Suzuki Y."/>
            <person name="Arimoto A."/>
            <person name="Ishii H."/>
            <person name="Satoh N."/>
            <person name="Nishiyama T."/>
            <person name="Hasebe M."/>
            <person name="Maruyama T."/>
            <person name="Minagawa J."/>
            <person name="Obokata J."/>
            <person name="Shigenobu S."/>
        </authorList>
    </citation>
    <scope>NUCLEOTIDE SEQUENCE [LARGE SCALE GENOMIC DNA]</scope>
</reference>
<comment type="caution">
    <text evidence="2">The sequence shown here is derived from an EMBL/GenBank/DDBJ whole genome shotgun (WGS) entry which is preliminary data.</text>
</comment>
<dbReference type="PANTHER" id="PTHR21505:SF12">
    <property type="entry name" value="MADF DOMAIN-CONTAINING PROTEIN-RELATED"/>
    <property type="match status" value="1"/>
</dbReference>
<dbReference type="AlphaFoldDB" id="A0AAV4GLW6"/>
<proteinExistence type="predicted"/>
<evidence type="ECO:0000313" key="3">
    <source>
        <dbReference type="Proteomes" id="UP000762676"/>
    </source>
</evidence>
<evidence type="ECO:0000259" key="1">
    <source>
        <dbReference type="PROSITE" id="PS51029"/>
    </source>
</evidence>
<evidence type="ECO:0000313" key="2">
    <source>
        <dbReference type="EMBL" id="GFR86324.1"/>
    </source>
</evidence>
<dbReference type="EMBL" id="BMAT01005050">
    <property type="protein sequence ID" value="GFR86324.1"/>
    <property type="molecule type" value="Genomic_DNA"/>
</dbReference>
<dbReference type="Proteomes" id="UP000762676">
    <property type="component" value="Unassembled WGS sequence"/>
</dbReference>
<organism evidence="2 3">
    <name type="scientific">Elysia marginata</name>
    <dbReference type="NCBI Taxonomy" id="1093978"/>
    <lineage>
        <taxon>Eukaryota</taxon>
        <taxon>Metazoa</taxon>
        <taxon>Spiralia</taxon>
        <taxon>Lophotrochozoa</taxon>
        <taxon>Mollusca</taxon>
        <taxon>Gastropoda</taxon>
        <taxon>Heterobranchia</taxon>
        <taxon>Euthyneura</taxon>
        <taxon>Panpulmonata</taxon>
        <taxon>Sacoglossa</taxon>
        <taxon>Placobranchoidea</taxon>
        <taxon>Plakobranchidae</taxon>
        <taxon>Elysia</taxon>
    </lineage>
</organism>
<keyword evidence="3" id="KW-1185">Reference proteome</keyword>
<protein>
    <submittedName>
        <fullName evidence="2">SKI family transcriptional corepressor 1</fullName>
    </submittedName>
</protein>